<dbReference type="EMBL" id="CP090065">
    <property type="protein sequence ID" value="UVO06854.1"/>
    <property type="molecule type" value="Genomic_DNA"/>
</dbReference>
<dbReference type="PANTHER" id="PTHR47514:SF1">
    <property type="entry name" value="TRANSKETOLASE N-TERMINAL SECTION-RELATED"/>
    <property type="match status" value="1"/>
</dbReference>
<proteinExistence type="inferred from homology"/>
<dbReference type="Pfam" id="PF00456">
    <property type="entry name" value="Transketolase_N"/>
    <property type="match status" value="1"/>
</dbReference>
<dbReference type="Proteomes" id="UP001059272">
    <property type="component" value="Chromosome"/>
</dbReference>
<accession>A0AAE9NKS9</accession>
<dbReference type="Gene3D" id="3.40.50.970">
    <property type="match status" value="1"/>
</dbReference>
<evidence type="ECO:0000259" key="4">
    <source>
        <dbReference type="Pfam" id="PF00456"/>
    </source>
</evidence>
<evidence type="ECO:0000256" key="2">
    <source>
        <dbReference type="ARBA" id="ARBA00007131"/>
    </source>
</evidence>
<feature type="domain" description="Transketolase N-terminal" evidence="4">
    <location>
        <begin position="31"/>
        <end position="261"/>
    </location>
</feature>
<name>A0AAE9NKS9_9GAMM</name>
<dbReference type="InterPro" id="IPR005474">
    <property type="entry name" value="Transketolase_N"/>
</dbReference>
<gene>
    <name evidence="5" type="ORF">LW347_13090</name>
</gene>
<evidence type="ECO:0000313" key="6">
    <source>
        <dbReference type="Proteomes" id="UP001059272"/>
    </source>
</evidence>
<protein>
    <submittedName>
        <fullName evidence="5">Transketolase</fullName>
    </submittedName>
</protein>
<comment type="similarity">
    <text evidence="2">Belongs to the transketolase family.</text>
</comment>
<sequence length="275" mass="30160">MNGDKQSLALAARDIRRNILRVAYYAPSDGVHISPALSLVDILAALYGAKLRYEPNDIMNPNRDTFILSKGHGALALYSALCQFGIISQEVLDSFEINGSPLQVHPTKYPELGIDFSSGSLAQGLAFGIGLTLSHRLKKQLWHTYILVGDGECNEGAIWEGAFFAAHQKLDMLTVIVDHNGLQSDGFTQDILNQDLPALWRACGWEVIECDGNDLQALLCALDAPHNGKPKAIVAHTIKGKGVSFMENNKEYHRNRLSEQQYLAAIAELDGETLC</sequence>
<comment type="cofactor">
    <cofactor evidence="1">
        <name>thiamine diphosphate</name>
        <dbReference type="ChEBI" id="CHEBI:58937"/>
    </cofactor>
</comment>
<dbReference type="SUPFAM" id="SSF52518">
    <property type="entry name" value="Thiamin diphosphate-binding fold (THDP-binding)"/>
    <property type="match status" value="1"/>
</dbReference>
<reference evidence="5" key="1">
    <citation type="submission" date="2021-12" db="EMBL/GenBank/DDBJ databases">
        <title>Genome sequence of novel Pectobacterium sp. causing blackleg.</title>
        <authorList>
            <person name="Wang J."/>
        </authorList>
    </citation>
    <scope>NUCLEOTIDE SEQUENCE</scope>
    <source>
        <strain evidence="5">BY21311</strain>
    </source>
</reference>
<dbReference type="InterPro" id="IPR029061">
    <property type="entry name" value="THDP-binding"/>
</dbReference>
<dbReference type="CDD" id="cd02012">
    <property type="entry name" value="TPP_TK"/>
    <property type="match status" value="1"/>
</dbReference>
<dbReference type="RefSeq" id="WP_258882535.1">
    <property type="nucleotide sequence ID" value="NZ_CP090065.1"/>
</dbReference>
<keyword evidence="3" id="KW-0786">Thiamine pyrophosphate</keyword>
<organism evidence="5 6">
    <name type="scientific">Pectobacterium polonicum</name>
    <dbReference type="NCBI Taxonomy" id="2485124"/>
    <lineage>
        <taxon>Bacteria</taxon>
        <taxon>Pseudomonadati</taxon>
        <taxon>Pseudomonadota</taxon>
        <taxon>Gammaproteobacteria</taxon>
        <taxon>Enterobacterales</taxon>
        <taxon>Pectobacteriaceae</taxon>
        <taxon>Pectobacterium</taxon>
    </lineage>
</organism>
<evidence type="ECO:0000256" key="3">
    <source>
        <dbReference type="ARBA" id="ARBA00023052"/>
    </source>
</evidence>
<evidence type="ECO:0000256" key="1">
    <source>
        <dbReference type="ARBA" id="ARBA00001964"/>
    </source>
</evidence>
<evidence type="ECO:0000313" key="5">
    <source>
        <dbReference type="EMBL" id="UVO06854.1"/>
    </source>
</evidence>
<dbReference type="PANTHER" id="PTHR47514">
    <property type="entry name" value="TRANSKETOLASE N-TERMINAL SECTION-RELATED"/>
    <property type="match status" value="1"/>
</dbReference>
<dbReference type="KEGG" id="ppoo:LW347_13090"/>
<dbReference type="AlphaFoldDB" id="A0AAE9NKS9"/>